<dbReference type="RefSeq" id="WP_380847060.1">
    <property type="nucleotide sequence ID" value="NZ_JBHSFP010000028.1"/>
</dbReference>
<feature type="compositionally biased region" description="Basic and acidic residues" evidence="1">
    <location>
        <begin position="234"/>
        <end position="251"/>
    </location>
</feature>
<proteinExistence type="predicted"/>
<feature type="region of interest" description="Disordered" evidence="1">
    <location>
        <begin position="232"/>
        <end position="251"/>
    </location>
</feature>
<dbReference type="InterPro" id="IPR019198">
    <property type="entry name" value="Beta_propeller_containing"/>
</dbReference>
<feature type="region of interest" description="Disordered" evidence="1">
    <location>
        <begin position="345"/>
        <end position="465"/>
    </location>
</feature>
<dbReference type="Pfam" id="PF09826">
    <property type="entry name" value="Beta_propel"/>
    <property type="match status" value="1"/>
</dbReference>
<evidence type="ECO:0000313" key="3">
    <source>
        <dbReference type="EMBL" id="MFC4535107.1"/>
    </source>
</evidence>
<name>A0ABV9CQW9_9ACTN</name>
<dbReference type="Proteomes" id="UP001596004">
    <property type="component" value="Unassembled WGS sequence"/>
</dbReference>
<gene>
    <name evidence="3" type="ORF">ACFO60_30465</name>
</gene>
<evidence type="ECO:0000313" key="4">
    <source>
        <dbReference type="Proteomes" id="UP001596004"/>
    </source>
</evidence>
<keyword evidence="4" id="KW-1185">Reference proteome</keyword>
<dbReference type="EMBL" id="JBHSFP010000028">
    <property type="protein sequence ID" value="MFC4535107.1"/>
    <property type="molecule type" value="Genomic_DNA"/>
</dbReference>
<protein>
    <submittedName>
        <fullName evidence="3">Beta-propeller domain-containing protein</fullName>
    </submittedName>
</protein>
<evidence type="ECO:0000256" key="2">
    <source>
        <dbReference type="SAM" id="SignalP"/>
    </source>
</evidence>
<accession>A0ABV9CQW9</accession>
<evidence type="ECO:0000256" key="1">
    <source>
        <dbReference type="SAM" id="MobiDB-lite"/>
    </source>
</evidence>
<feature type="signal peptide" evidence="2">
    <location>
        <begin position="1"/>
        <end position="20"/>
    </location>
</feature>
<dbReference type="PROSITE" id="PS51257">
    <property type="entry name" value="PROKAR_LIPOPROTEIN"/>
    <property type="match status" value="1"/>
</dbReference>
<sequence length="753" mass="78221">MRTSIGTAAAVAVATGLLMAACTDGGSVTAPQGGPAVTLGDIRLVAYSGCDDMLASLREATAKNVGPWGIGPGQIFTATGRSSDARATADAKSAVPSHSTTNVHEAGVDEPDLVKTDGERIIIYARGVLRVVDAASQKVTGSLRLVPADQGWAPGDLLVHGDRALVLFSGGGMVPFGAMDRRSARADFTGPEYMLVDLAAMKILGSIATSGSHVDARMVGSTVRVVVRSQPEIDFTHQPRPDETEAERTERNRQIVRAAPVDAWLPAYEVTGPDGRARKRKVTCEQVSHPRQYTGTSMMTLHTIDLAGPGLDGVEPVSVAADGDTVYGTATSLYVTSNPRWWSRAMIDDTPAPPPVEVTPGQSGTTAAPSQSGTTAAPDENGATVAPKDQPGTPPAEKIEPSNDPSMPSLLPDPEATGTVTGSPPPSPGSPAPPLTATPAPAPTSATPSVDPTGSPGGTAEQEPPELTEVHRFDISGTGAPEYAASGAVPGRLLNQYSLSEYEGNLRVATTSSGGLNKAAADDFSGVYVLDARTLAKIGEVTGLGKGERIYSVRFIGPAGYVVTFRQVDPLYTLDLRDPARPAVTGELKITGYSAYLHPAGDGRLIGVGQEASAQGRTLGTQVSLFDVSDPSKPAGLARFHQKNSGSEAEWDPHAFLYWPATGLAMLPLSNWGGRIGDYSTAALVLKVGDDAITSRGTITHPKEKSPKGFAPSTPTIRRCLIIGDTLWTLSDAGLKASDAGTLADQAWIPFTG</sequence>
<feature type="compositionally biased region" description="Low complexity" evidence="1">
    <location>
        <begin position="443"/>
        <end position="453"/>
    </location>
</feature>
<feature type="compositionally biased region" description="Polar residues" evidence="1">
    <location>
        <begin position="360"/>
        <end position="375"/>
    </location>
</feature>
<feature type="chain" id="PRO_5046791947" evidence="2">
    <location>
        <begin position="21"/>
        <end position="753"/>
    </location>
</feature>
<comment type="caution">
    <text evidence="3">The sequence shown here is derived from an EMBL/GenBank/DDBJ whole genome shotgun (WGS) entry which is preliminary data.</text>
</comment>
<feature type="compositionally biased region" description="Pro residues" evidence="1">
    <location>
        <begin position="423"/>
        <end position="442"/>
    </location>
</feature>
<organism evidence="3 4">
    <name type="scientific">Sphaerisporangium dianthi</name>
    <dbReference type="NCBI Taxonomy" id="1436120"/>
    <lineage>
        <taxon>Bacteria</taxon>
        <taxon>Bacillati</taxon>
        <taxon>Actinomycetota</taxon>
        <taxon>Actinomycetes</taxon>
        <taxon>Streptosporangiales</taxon>
        <taxon>Streptosporangiaceae</taxon>
        <taxon>Sphaerisporangium</taxon>
    </lineage>
</organism>
<reference evidence="4" key="1">
    <citation type="journal article" date="2019" name="Int. J. Syst. Evol. Microbiol.">
        <title>The Global Catalogue of Microorganisms (GCM) 10K type strain sequencing project: providing services to taxonomists for standard genome sequencing and annotation.</title>
        <authorList>
            <consortium name="The Broad Institute Genomics Platform"/>
            <consortium name="The Broad Institute Genome Sequencing Center for Infectious Disease"/>
            <person name="Wu L."/>
            <person name="Ma J."/>
        </authorList>
    </citation>
    <scope>NUCLEOTIDE SEQUENCE [LARGE SCALE GENOMIC DNA]</scope>
    <source>
        <strain evidence="4">CGMCC 4.7132</strain>
    </source>
</reference>
<keyword evidence="2" id="KW-0732">Signal</keyword>